<name>A0A1B9P0I1_ALILO</name>
<feature type="domain" description="Glycosyltransferase 2-like" evidence="6">
    <location>
        <begin position="9"/>
        <end position="114"/>
    </location>
</feature>
<dbReference type="Gene3D" id="3.90.550.10">
    <property type="entry name" value="Spore Coat Polysaccharide Biosynthesis Protein SpsA, Chain A"/>
    <property type="match status" value="1"/>
</dbReference>
<comment type="caution">
    <text evidence="7">The sequence shown here is derived from an EMBL/GenBank/DDBJ whole genome shotgun (WGS) entry which is preliminary data.</text>
</comment>
<reference evidence="7 8" key="1">
    <citation type="submission" date="2016-06" db="EMBL/GenBank/DDBJ databases">
        <authorList>
            <person name="Kjaerup R.B."/>
            <person name="Dalgaard T.S."/>
            <person name="Juul-Madsen H.R."/>
        </authorList>
    </citation>
    <scope>NUCLEOTIDE SEQUENCE [LARGE SCALE GENOMIC DNA]</scope>
    <source>
        <strain evidence="7 8">1S159</strain>
    </source>
</reference>
<dbReference type="SUPFAM" id="SSF53448">
    <property type="entry name" value="Nucleotide-diphospho-sugar transferases"/>
    <property type="match status" value="1"/>
</dbReference>
<protein>
    <submittedName>
        <fullName evidence="7">Glycosyl transferase</fullName>
    </submittedName>
</protein>
<evidence type="ECO:0000313" key="8">
    <source>
        <dbReference type="Proteomes" id="UP000093523"/>
    </source>
</evidence>
<dbReference type="InterPro" id="IPR026461">
    <property type="entry name" value="Trfase_2_rSAM/seldom_assoc"/>
</dbReference>
<sequence>MSKIIKELSIIVPILNEKRNLNTLIEHLNYWQDRGCEIIIVDGGSQDGSVSYLNSKGLTVISSPKNRSTQMNIGALYSSRSILLFLHADTQLPKDADDVIIAALKKRKKIWGRFNIKINSNLKILRLVSVMINFRSALTGIATGDQAIFVRRSSFNEIGHFVEQPLMEDIELSKKLCRISTPICLKKHVTTSGRRWENNGVWNTIFLMWKLRLLYWLGSSAKSLAKEYR</sequence>
<dbReference type="NCBIfam" id="TIGR04283">
    <property type="entry name" value="glyco_like_mftF"/>
    <property type="match status" value="1"/>
</dbReference>
<dbReference type="STRING" id="688.A6E04_08425"/>
<evidence type="ECO:0000259" key="6">
    <source>
        <dbReference type="Pfam" id="PF00535"/>
    </source>
</evidence>
<evidence type="ECO:0000256" key="4">
    <source>
        <dbReference type="ARBA" id="ARBA00022679"/>
    </source>
</evidence>
<proteinExistence type="predicted"/>
<evidence type="ECO:0000313" key="7">
    <source>
        <dbReference type="EMBL" id="OCH21876.1"/>
    </source>
</evidence>
<keyword evidence="5" id="KW-0472">Membrane</keyword>
<dbReference type="RefSeq" id="WP_065610482.1">
    <property type="nucleotide sequence ID" value="NZ_CAWMPN010000008.1"/>
</dbReference>
<keyword evidence="4 7" id="KW-0808">Transferase</keyword>
<dbReference type="Proteomes" id="UP000093523">
    <property type="component" value="Unassembled WGS sequence"/>
</dbReference>
<dbReference type="EMBL" id="MAJU01000008">
    <property type="protein sequence ID" value="OCH21876.1"/>
    <property type="molecule type" value="Genomic_DNA"/>
</dbReference>
<dbReference type="Pfam" id="PF00535">
    <property type="entry name" value="Glycos_transf_2"/>
    <property type="match status" value="1"/>
</dbReference>
<dbReference type="PANTHER" id="PTHR43646:SF2">
    <property type="entry name" value="GLYCOSYLTRANSFERASE 2-LIKE DOMAIN-CONTAINING PROTEIN"/>
    <property type="match status" value="1"/>
</dbReference>
<dbReference type="InterPro" id="IPR029044">
    <property type="entry name" value="Nucleotide-diphossugar_trans"/>
</dbReference>
<keyword evidence="3" id="KW-0328">Glycosyltransferase</keyword>
<dbReference type="GO" id="GO:0016757">
    <property type="term" value="F:glycosyltransferase activity"/>
    <property type="evidence" value="ECO:0007669"/>
    <property type="project" value="UniProtKB-KW"/>
</dbReference>
<dbReference type="GO" id="GO:0005886">
    <property type="term" value="C:plasma membrane"/>
    <property type="evidence" value="ECO:0007669"/>
    <property type="project" value="UniProtKB-SubCell"/>
</dbReference>
<evidence type="ECO:0000256" key="3">
    <source>
        <dbReference type="ARBA" id="ARBA00022676"/>
    </source>
</evidence>
<evidence type="ECO:0000256" key="5">
    <source>
        <dbReference type="ARBA" id="ARBA00023136"/>
    </source>
</evidence>
<dbReference type="OrthoDB" id="5291101at2"/>
<keyword evidence="2" id="KW-1003">Cell membrane</keyword>
<gene>
    <name evidence="7" type="ORF">A6E04_08425</name>
</gene>
<evidence type="ECO:0000256" key="2">
    <source>
        <dbReference type="ARBA" id="ARBA00022475"/>
    </source>
</evidence>
<organism evidence="7 8">
    <name type="scientific">Aliivibrio logei</name>
    <name type="common">Vibrio logei</name>
    <dbReference type="NCBI Taxonomy" id="688"/>
    <lineage>
        <taxon>Bacteria</taxon>
        <taxon>Pseudomonadati</taxon>
        <taxon>Pseudomonadota</taxon>
        <taxon>Gammaproteobacteria</taxon>
        <taxon>Vibrionales</taxon>
        <taxon>Vibrionaceae</taxon>
        <taxon>Aliivibrio</taxon>
    </lineage>
</organism>
<accession>A0A1B9P0I1</accession>
<comment type="subcellular location">
    <subcellularLocation>
        <location evidence="1">Cell membrane</location>
    </subcellularLocation>
</comment>
<dbReference type="InterPro" id="IPR001173">
    <property type="entry name" value="Glyco_trans_2-like"/>
</dbReference>
<dbReference type="AlphaFoldDB" id="A0A1B9P0I1"/>
<dbReference type="PANTHER" id="PTHR43646">
    <property type="entry name" value="GLYCOSYLTRANSFERASE"/>
    <property type="match status" value="1"/>
</dbReference>
<dbReference type="CDD" id="cd02522">
    <property type="entry name" value="GT_2_like_a"/>
    <property type="match status" value="1"/>
</dbReference>
<evidence type="ECO:0000256" key="1">
    <source>
        <dbReference type="ARBA" id="ARBA00004236"/>
    </source>
</evidence>